<accession>A0ABP3XIW0</accession>
<gene>
    <name evidence="3" type="ORF">GCM10009115_24460</name>
</gene>
<name>A0ABP3XIW0_9SPHN</name>
<keyword evidence="1" id="KW-0479">Metal-binding</keyword>
<feature type="domain" description="VOC" evidence="2">
    <location>
        <begin position="8"/>
        <end position="112"/>
    </location>
</feature>
<dbReference type="PANTHER" id="PTHR43048">
    <property type="entry name" value="METHYLMALONYL-COA EPIMERASE"/>
    <property type="match status" value="1"/>
</dbReference>
<dbReference type="InterPro" id="IPR004360">
    <property type="entry name" value="Glyas_Fos-R_dOase_dom"/>
</dbReference>
<organism evidence="3 4">
    <name type="scientific">Sphingopyxis soli</name>
    <dbReference type="NCBI Taxonomy" id="592051"/>
    <lineage>
        <taxon>Bacteria</taxon>
        <taxon>Pseudomonadati</taxon>
        <taxon>Pseudomonadota</taxon>
        <taxon>Alphaproteobacteria</taxon>
        <taxon>Sphingomonadales</taxon>
        <taxon>Sphingomonadaceae</taxon>
        <taxon>Sphingopyxis</taxon>
    </lineage>
</organism>
<evidence type="ECO:0000256" key="1">
    <source>
        <dbReference type="ARBA" id="ARBA00022723"/>
    </source>
</evidence>
<dbReference type="Pfam" id="PF00903">
    <property type="entry name" value="Glyoxalase"/>
    <property type="match status" value="1"/>
</dbReference>
<evidence type="ECO:0000313" key="3">
    <source>
        <dbReference type="EMBL" id="GAA0865533.1"/>
    </source>
</evidence>
<sequence length="339" mass="36581">MSITRAEDIAHVRFAAPDLGAMRTFLEDFGLACFEEQGVLYGRGSDGAPFAHATVAGNAGFAGLAFRVGSLADLEALAAADGVAVEASAAPGGGHVVRLADPDGNRVEAVTGQAWGEPVSPDREAPFNSVAARRRLRAPVRIAQRPSRVRRLGHVVLNVADFRRSEAWYKARFGFITSDEIEAAPGLAIGAFMRCDRGDTPTDHHTLFLAQLPPGPGFNHAAFEVEGLDDLMAGHEHLKRAGRTAAWGVGRHVLGSQIFDYWKDPWGHELEHWTDGDLFAAADGSRLSTMRDLLGVQWGAPFPALAGKRAPKPETIGRLLALRLRFKALFRRKPKDIAA</sequence>
<comment type="caution">
    <text evidence="3">The sequence shown here is derived from an EMBL/GenBank/DDBJ whole genome shotgun (WGS) entry which is preliminary data.</text>
</comment>
<evidence type="ECO:0000259" key="2">
    <source>
        <dbReference type="PROSITE" id="PS51819"/>
    </source>
</evidence>
<feature type="domain" description="VOC" evidence="2">
    <location>
        <begin position="151"/>
        <end position="275"/>
    </location>
</feature>
<dbReference type="PROSITE" id="PS51819">
    <property type="entry name" value="VOC"/>
    <property type="match status" value="2"/>
</dbReference>
<proteinExistence type="predicted"/>
<reference evidence="4" key="1">
    <citation type="journal article" date="2019" name="Int. J. Syst. Evol. Microbiol.">
        <title>The Global Catalogue of Microorganisms (GCM) 10K type strain sequencing project: providing services to taxonomists for standard genome sequencing and annotation.</title>
        <authorList>
            <consortium name="The Broad Institute Genomics Platform"/>
            <consortium name="The Broad Institute Genome Sequencing Center for Infectious Disease"/>
            <person name="Wu L."/>
            <person name="Ma J."/>
        </authorList>
    </citation>
    <scope>NUCLEOTIDE SEQUENCE [LARGE SCALE GENOMIC DNA]</scope>
    <source>
        <strain evidence="4">JCM 15910</strain>
    </source>
</reference>
<keyword evidence="4" id="KW-1185">Reference proteome</keyword>
<dbReference type="Gene3D" id="3.10.180.10">
    <property type="entry name" value="2,3-Dihydroxybiphenyl 1,2-Dioxygenase, domain 1"/>
    <property type="match status" value="2"/>
</dbReference>
<dbReference type="EMBL" id="BAAAFE010000008">
    <property type="protein sequence ID" value="GAA0865533.1"/>
    <property type="molecule type" value="Genomic_DNA"/>
</dbReference>
<dbReference type="SUPFAM" id="SSF54593">
    <property type="entry name" value="Glyoxalase/Bleomycin resistance protein/Dihydroxybiphenyl dioxygenase"/>
    <property type="match status" value="1"/>
</dbReference>
<dbReference type="InterPro" id="IPR051785">
    <property type="entry name" value="MMCE/EMCE_epimerase"/>
</dbReference>
<dbReference type="InterPro" id="IPR029068">
    <property type="entry name" value="Glyas_Bleomycin-R_OHBP_Dase"/>
</dbReference>
<dbReference type="PANTHER" id="PTHR43048:SF3">
    <property type="entry name" value="METHYLMALONYL-COA EPIMERASE, MITOCHONDRIAL"/>
    <property type="match status" value="1"/>
</dbReference>
<dbReference type="Proteomes" id="UP001500738">
    <property type="component" value="Unassembled WGS sequence"/>
</dbReference>
<dbReference type="RefSeq" id="WP_215352037.1">
    <property type="nucleotide sequence ID" value="NZ_BAAAFE010000008.1"/>
</dbReference>
<evidence type="ECO:0000313" key="4">
    <source>
        <dbReference type="Proteomes" id="UP001500738"/>
    </source>
</evidence>
<protein>
    <submittedName>
        <fullName evidence="3">VOC family protein</fullName>
    </submittedName>
</protein>
<dbReference type="InterPro" id="IPR037523">
    <property type="entry name" value="VOC_core"/>
</dbReference>